<dbReference type="AlphaFoldDB" id="A0A4S4CVJ4"/>
<evidence type="ECO:0000313" key="2">
    <source>
        <dbReference type="Proteomes" id="UP000306102"/>
    </source>
</evidence>
<dbReference type="Proteomes" id="UP000306102">
    <property type="component" value="Unassembled WGS sequence"/>
</dbReference>
<protein>
    <submittedName>
        <fullName evidence="1">Uncharacterized protein</fullName>
    </submittedName>
</protein>
<proteinExistence type="predicted"/>
<gene>
    <name evidence="1" type="ORF">TEA_017634</name>
</gene>
<accession>A0A4S4CVJ4</accession>
<evidence type="ECO:0000313" key="1">
    <source>
        <dbReference type="EMBL" id="THF93944.1"/>
    </source>
</evidence>
<keyword evidence="2" id="KW-1185">Reference proteome</keyword>
<reference evidence="1 2" key="1">
    <citation type="journal article" date="2018" name="Proc. Natl. Acad. Sci. U.S.A.">
        <title>Draft genome sequence of Camellia sinensis var. sinensis provides insights into the evolution of the tea genome and tea quality.</title>
        <authorList>
            <person name="Wei C."/>
            <person name="Yang H."/>
            <person name="Wang S."/>
            <person name="Zhao J."/>
            <person name="Liu C."/>
            <person name="Gao L."/>
            <person name="Xia E."/>
            <person name="Lu Y."/>
            <person name="Tai Y."/>
            <person name="She G."/>
            <person name="Sun J."/>
            <person name="Cao H."/>
            <person name="Tong W."/>
            <person name="Gao Q."/>
            <person name="Li Y."/>
            <person name="Deng W."/>
            <person name="Jiang X."/>
            <person name="Wang W."/>
            <person name="Chen Q."/>
            <person name="Zhang S."/>
            <person name="Li H."/>
            <person name="Wu J."/>
            <person name="Wang P."/>
            <person name="Li P."/>
            <person name="Shi C."/>
            <person name="Zheng F."/>
            <person name="Jian J."/>
            <person name="Huang B."/>
            <person name="Shan D."/>
            <person name="Shi M."/>
            <person name="Fang C."/>
            <person name="Yue Y."/>
            <person name="Li F."/>
            <person name="Li D."/>
            <person name="Wei S."/>
            <person name="Han B."/>
            <person name="Jiang C."/>
            <person name="Yin Y."/>
            <person name="Xia T."/>
            <person name="Zhang Z."/>
            <person name="Bennetzen J.L."/>
            <person name="Zhao S."/>
            <person name="Wan X."/>
        </authorList>
    </citation>
    <scope>NUCLEOTIDE SEQUENCE [LARGE SCALE GENOMIC DNA]</scope>
    <source>
        <strain evidence="2">cv. Shuchazao</strain>
        <tissue evidence="1">Leaf</tissue>
    </source>
</reference>
<organism evidence="1 2">
    <name type="scientific">Camellia sinensis var. sinensis</name>
    <name type="common">China tea</name>
    <dbReference type="NCBI Taxonomy" id="542762"/>
    <lineage>
        <taxon>Eukaryota</taxon>
        <taxon>Viridiplantae</taxon>
        <taxon>Streptophyta</taxon>
        <taxon>Embryophyta</taxon>
        <taxon>Tracheophyta</taxon>
        <taxon>Spermatophyta</taxon>
        <taxon>Magnoliopsida</taxon>
        <taxon>eudicotyledons</taxon>
        <taxon>Gunneridae</taxon>
        <taxon>Pentapetalae</taxon>
        <taxon>asterids</taxon>
        <taxon>Ericales</taxon>
        <taxon>Theaceae</taxon>
        <taxon>Camellia</taxon>
    </lineage>
</organism>
<sequence length="162" mass="17967">MGSTVHALARQEDRWLTSSTYLELSLPECSRVRLYRSSANGSLRYAAQRGQEKPRRFRRSAELRQGILTVWLGGDCWICADRWDSSTTCQETNGSRFGAQKQECSVSMEIDAFVDEGNPAGTCGGVENWLAVVDAGLCGCAQGHSWVQLESRDSRSCCLFLC</sequence>
<name>A0A4S4CVJ4_CAMSN</name>
<dbReference type="EMBL" id="SDRB02013825">
    <property type="protein sequence ID" value="THF93944.1"/>
    <property type="molecule type" value="Genomic_DNA"/>
</dbReference>
<comment type="caution">
    <text evidence="1">The sequence shown here is derived from an EMBL/GenBank/DDBJ whole genome shotgun (WGS) entry which is preliminary data.</text>
</comment>